<organism evidence="1 2">
    <name type="scientific">Canavalia gladiata</name>
    <name type="common">Sword bean</name>
    <name type="synonym">Dolichos gladiatus</name>
    <dbReference type="NCBI Taxonomy" id="3824"/>
    <lineage>
        <taxon>Eukaryota</taxon>
        <taxon>Viridiplantae</taxon>
        <taxon>Streptophyta</taxon>
        <taxon>Embryophyta</taxon>
        <taxon>Tracheophyta</taxon>
        <taxon>Spermatophyta</taxon>
        <taxon>Magnoliopsida</taxon>
        <taxon>eudicotyledons</taxon>
        <taxon>Gunneridae</taxon>
        <taxon>Pentapetalae</taxon>
        <taxon>rosids</taxon>
        <taxon>fabids</taxon>
        <taxon>Fabales</taxon>
        <taxon>Fabaceae</taxon>
        <taxon>Papilionoideae</taxon>
        <taxon>50 kb inversion clade</taxon>
        <taxon>NPAAA clade</taxon>
        <taxon>indigoferoid/millettioid clade</taxon>
        <taxon>Phaseoleae</taxon>
        <taxon>Canavalia</taxon>
    </lineage>
</organism>
<accession>A0AAN9R6N0</accession>
<dbReference type="EMBL" id="JAYMYQ010000001">
    <property type="protein sequence ID" value="KAK7361101.1"/>
    <property type="molecule type" value="Genomic_DNA"/>
</dbReference>
<name>A0AAN9R6N0_CANGL</name>
<proteinExistence type="predicted"/>
<gene>
    <name evidence="1" type="ORF">VNO77_03133</name>
</gene>
<sequence length="101" mass="11590">MRAPNMPRLRKVLRIAREPPLDIITLNDIERLSEHAPIGLHFSNLISQEILALCERLPPRGKELKISGLLINPLLLPSPMKWDQKGREGCFLSLTLGRYLW</sequence>
<dbReference type="Proteomes" id="UP001367508">
    <property type="component" value="Unassembled WGS sequence"/>
</dbReference>
<dbReference type="AlphaFoldDB" id="A0AAN9R6N0"/>
<reference evidence="1 2" key="1">
    <citation type="submission" date="2024-01" db="EMBL/GenBank/DDBJ databases">
        <title>The genomes of 5 underutilized Papilionoideae crops provide insights into root nodulation and disease resistanc.</title>
        <authorList>
            <person name="Jiang F."/>
        </authorList>
    </citation>
    <scope>NUCLEOTIDE SEQUENCE [LARGE SCALE GENOMIC DNA]</scope>
    <source>
        <strain evidence="1">LVBAO_FW01</strain>
        <tissue evidence="1">Leaves</tissue>
    </source>
</reference>
<keyword evidence="2" id="KW-1185">Reference proteome</keyword>
<evidence type="ECO:0000313" key="2">
    <source>
        <dbReference type="Proteomes" id="UP001367508"/>
    </source>
</evidence>
<protein>
    <submittedName>
        <fullName evidence="1">Uncharacterized protein</fullName>
    </submittedName>
</protein>
<comment type="caution">
    <text evidence="1">The sequence shown here is derived from an EMBL/GenBank/DDBJ whole genome shotgun (WGS) entry which is preliminary data.</text>
</comment>
<evidence type="ECO:0000313" key="1">
    <source>
        <dbReference type="EMBL" id="KAK7361101.1"/>
    </source>
</evidence>